<comment type="subcellular location">
    <subcellularLocation>
        <location evidence="1 10">Golgi apparatus membrane</location>
        <topology evidence="1 10">Single-pass type II membrane protein</topology>
    </subcellularLocation>
</comment>
<evidence type="ECO:0000313" key="11">
    <source>
        <dbReference type="EMBL" id="KAJ8316674.1"/>
    </source>
</evidence>
<evidence type="ECO:0000256" key="3">
    <source>
        <dbReference type="ARBA" id="ARBA00022676"/>
    </source>
</evidence>
<evidence type="ECO:0000256" key="10">
    <source>
        <dbReference type="RuleBase" id="RU363063"/>
    </source>
</evidence>
<dbReference type="Pfam" id="PF01762">
    <property type="entry name" value="Galactosyl_T"/>
    <property type="match status" value="1"/>
</dbReference>
<dbReference type="PANTHER" id="PTHR11214">
    <property type="entry name" value="BETA-1,3-N-ACETYLGLUCOSAMINYLTRANSFERASE"/>
    <property type="match status" value="1"/>
</dbReference>
<dbReference type="EMBL" id="JARBDR010000280">
    <property type="protein sequence ID" value="KAJ8316674.1"/>
    <property type="molecule type" value="Genomic_DNA"/>
</dbReference>
<evidence type="ECO:0000256" key="5">
    <source>
        <dbReference type="ARBA" id="ARBA00022692"/>
    </source>
</evidence>
<reference evidence="11 12" key="1">
    <citation type="submission" date="2022-12" db="EMBL/GenBank/DDBJ databases">
        <title>Chromosome-level genome of Tegillarca granosa.</title>
        <authorList>
            <person name="Kim J."/>
        </authorList>
    </citation>
    <scope>NUCLEOTIDE SEQUENCE [LARGE SCALE GENOMIC DNA]</scope>
    <source>
        <strain evidence="11">Teg-2019</strain>
        <tissue evidence="11">Adductor muscle</tissue>
    </source>
</reference>
<evidence type="ECO:0000256" key="8">
    <source>
        <dbReference type="ARBA" id="ARBA00023034"/>
    </source>
</evidence>
<gene>
    <name evidence="11" type="ORF">KUTeg_005773</name>
</gene>
<evidence type="ECO:0000256" key="7">
    <source>
        <dbReference type="ARBA" id="ARBA00022989"/>
    </source>
</evidence>
<dbReference type="InterPro" id="IPR002659">
    <property type="entry name" value="Glyco_trans_31"/>
</dbReference>
<keyword evidence="7 10" id="KW-1133">Transmembrane helix</keyword>
<protein>
    <recommendedName>
        <fullName evidence="10">Hexosyltransferase</fullName>
        <ecNumber evidence="10">2.4.1.-</ecNumber>
    </recommendedName>
</protein>
<evidence type="ECO:0000256" key="1">
    <source>
        <dbReference type="ARBA" id="ARBA00004323"/>
    </source>
</evidence>
<accession>A0ABQ9FH99</accession>
<keyword evidence="4" id="KW-0808">Transferase</keyword>
<evidence type="ECO:0000256" key="6">
    <source>
        <dbReference type="ARBA" id="ARBA00022968"/>
    </source>
</evidence>
<keyword evidence="9 10" id="KW-0472">Membrane</keyword>
<keyword evidence="12" id="KW-1185">Reference proteome</keyword>
<comment type="similarity">
    <text evidence="2 10">Belongs to the glycosyltransferase 31 family.</text>
</comment>
<proteinExistence type="inferred from homology"/>
<comment type="caution">
    <text evidence="11">The sequence shown here is derived from an EMBL/GenBank/DDBJ whole genome shotgun (WGS) entry which is preliminary data.</text>
</comment>
<organism evidence="11 12">
    <name type="scientific">Tegillarca granosa</name>
    <name type="common">Malaysian cockle</name>
    <name type="synonym">Anadara granosa</name>
    <dbReference type="NCBI Taxonomy" id="220873"/>
    <lineage>
        <taxon>Eukaryota</taxon>
        <taxon>Metazoa</taxon>
        <taxon>Spiralia</taxon>
        <taxon>Lophotrochozoa</taxon>
        <taxon>Mollusca</taxon>
        <taxon>Bivalvia</taxon>
        <taxon>Autobranchia</taxon>
        <taxon>Pteriomorphia</taxon>
        <taxon>Arcoida</taxon>
        <taxon>Arcoidea</taxon>
        <taxon>Arcidae</taxon>
        <taxon>Tegillarca</taxon>
    </lineage>
</organism>
<keyword evidence="3 10" id="KW-0328">Glycosyltransferase</keyword>
<sequence>MIGKLSIKTTLAFGWMKTYCPNVKYILKTDDDVFINLKKLIDTTRRYNLNNVIGGHCFGYEFPDRNNRSKWYVSYEEYVGKKYPPYCSGGGQDTPFFPMEDVFVGFLAHKAGIRTLSLPGFYIFSKPSDVDFYCRCLVVRHRVNIKEGYAIWSNITCHRDWDNTETYPCVEETGEIILTSLTFAVVLCLLMALLLCGRVR</sequence>
<name>A0ABQ9FH99_TEGGR</name>
<dbReference type="PANTHER" id="PTHR11214:SF3">
    <property type="entry name" value="BETA-1,3-GALACTOSYLTRANSFERASE 6"/>
    <property type="match status" value="1"/>
</dbReference>
<feature type="transmembrane region" description="Helical" evidence="10">
    <location>
        <begin position="176"/>
        <end position="196"/>
    </location>
</feature>
<dbReference type="Proteomes" id="UP001217089">
    <property type="component" value="Unassembled WGS sequence"/>
</dbReference>
<keyword evidence="5 10" id="KW-0812">Transmembrane</keyword>
<keyword evidence="8 10" id="KW-0333">Golgi apparatus</keyword>
<evidence type="ECO:0000313" key="12">
    <source>
        <dbReference type="Proteomes" id="UP001217089"/>
    </source>
</evidence>
<dbReference type="EC" id="2.4.1.-" evidence="10"/>
<evidence type="ECO:0000256" key="4">
    <source>
        <dbReference type="ARBA" id="ARBA00022679"/>
    </source>
</evidence>
<evidence type="ECO:0000256" key="2">
    <source>
        <dbReference type="ARBA" id="ARBA00008661"/>
    </source>
</evidence>
<keyword evidence="6 10" id="KW-0735">Signal-anchor</keyword>
<evidence type="ECO:0000256" key="9">
    <source>
        <dbReference type="ARBA" id="ARBA00023136"/>
    </source>
</evidence>
<dbReference type="Gene3D" id="3.90.550.50">
    <property type="match status" value="1"/>
</dbReference>